<evidence type="ECO:0000313" key="1">
    <source>
        <dbReference type="EMBL" id="KAK4005778.1"/>
    </source>
</evidence>
<protein>
    <submittedName>
        <fullName evidence="1">Uncharacterized protein</fullName>
    </submittedName>
</protein>
<dbReference type="EMBL" id="JAOYFB010000002">
    <property type="protein sequence ID" value="KAK4005778.1"/>
    <property type="molecule type" value="Genomic_DNA"/>
</dbReference>
<proteinExistence type="predicted"/>
<gene>
    <name evidence="1" type="ORF">OUZ56_010855</name>
</gene>
<comment type="caution">
    <text evidence="1">The sequence shown here is derived from an EMBL/GenBank/DDBJ whole genome shotgun (WGS) entry which is preliminary data.</text>
</comment>
<name>A0ABQ9YZ65_9CRUS</name>
<keyword evidence="2" id="KW-1185">Reference proteome</keyword>
<dbReference type="Proteomes" id="UP001234178">
    <property type="component" value="Unassembled WGS sequence"/>
</dbReference>
<reference evidence="1 2" key="1">
    <citation type="journal article" date="2023" name="Nucleic Acids Res.">
        <title>The hologenome of Daphnia magna reveals possible DNA methylation and microbiome-mediated evolution of the host genome.</title>
        <authorList>
            <person name="Chaturvedi A."/>
            <person name="Li X."/>
            <person name="Dhandapani V."/>
            <person name="Marshall H."/>
            <person name="Kissane S."/>
            <person name="Cuenca-Cambronero M."/>
            <person name="Asole G."/>
            <person name="Calvet F."/>
            <person name="Ruiz-Romero M."/>
            <person name="Marangio P."/>
            <person name="Guigo R."/>
            <person name="Rago D."/>
            <person name="Mirbahai L."/>
            <person name="Eastwood N."/>
            <person name="Colbourne J.K."/>
            <person name="Zhou J."/>
            <person name="Mallon E."/>
            <person name="Orsini L."/>
        </authorList>
    </citation>
    <scope>NUCLEOTIDE SEQUENCE [LARGE SCALE GENOMIC DNA]</scope>
    <source>
        <strain evidence="1">LRV0_1</strain>
    </source>
</reference>
<sequence>MLRRMRNQERGLTLATGNWMRKCLERFTNCGQLILIFSRRLGIRSWTRFVSWKPQPGALASNAFTLNWEKWATLDRPALVVVVTGALLRPTTAPAIGALAADPTPHPLQRTGGLLLAAWKLSGDVIACKDFRRKWSSFSWTDSAPALSRLMNRHGAIGCVGAWRVVKIPCRLI</sequence>
<organism evidence="1 2">
    <name type="scientific">Daphnia magna</name>
    <dbReference type="NCBI Taxonomy" id="35525"/>
    <lineage>
        <taxon>Eukaryota</taxon>
        <taxon>Metazoa</taxon>
        <taxon>Ecdysozoa</taxon>
        <taxon>Arthropoda</taxon>
        <taxon>Crustacea</taxon>
        <taxon>Branchiopoda</taxon>
        <taxon>Diplostraca</taxon>
        <taxon>Cladocera</taxon>
        <taxon>Anomopoda</taxon>
        <taxon>Daphniidae</taxon>
        <taxon>Daphnia</taxon>
    </lineage>
</organism>
<evidence type="ECO:0000313" key="2">
    <source>
        <dbReference type="Proteomes" id="UP001234178"/>
    </source>
</evidence>
<accession>A0ABQ9YZ65</accession>